<protein>
    <submittedName>
        <fullName evidence="1">Uncharacterized protein</fullName>
    </submittedName>
</protein>
<evidence type="ECO:0000313" key="1">
    <source>
        <dbReference type="EMBL" id="KAJ4256085.1"/>
    </source>
</evidence>
<name>A0A9W8VEJ9_9HYPO</name>
<evidence type="ECO:0000313" key="2">
    <source>
        <dbReference type="Proteomes" id="UP001152049"/>
    </source>
</evidence>
<dbReference type="AlphaFoldDB" id="A0A9W8VEJ9"/>
<dbReference type="EMBL" id="JAOQAZ010000019">
    <property type="protein sequence ID" value="KAJ4256085.1"/>
    <property type="molecule type" value="Genomic_DNA"/>
</dbReference>
<reference evidence="1" key="1">
    <citation type="submission" date="2022-09" db="EMBL/GenBank/DDBJ databases">
        <title>Fusarium specimens isolated from Avocado Roots.</title>
        <authorList>
            <person name="Stajich J."/>
            <person name="Roper C."/>
            <person name="Heimlech-Rivalta G."/>
        </authorList>
    </citation>
    <scope>NUCLEOTIDE SEQUENCE</scope>
    <source>
        <strain evidence="1">CF00136</strain>
    </source>
</reference>
<dbReference type="Proteomes" id="UP001152049">
    <property type="component" value="Unassembled WGS sequence"/>
</dbReference>
<keyword evidence="2" id="KW-1185">Reference proteome</keyword>
<organism evidence="1 2">
    <name type="scientific">Fusarium torreyae</name>
    <dbReference type="NCBI Taxonomy" id="1237075"/>
    <lineage>
        <taxon>Eukaryota</taxon>
        <taxon>Fungi</taxon>
        <taxon>Dikarya</taxon>
        <taxon>Ascomycota</taxon>
        <taxon>Pezizomycotina</taxon>
        <taxon>Sordariomycetes</taxon>
        <taxon>Hypocreomycetidae</taxon>
        <taxon>Hypocreales</taxon>
        <taxon>Nectriaceae</taxon>
        <taxon>Fusarium</taxon>
    </lineage>
</organism>
<sequence length="225" mass="26016">MNLAIKLLDVERLPPPFSYPYGDDQSWELTRLKSLLQANKGEMFEPIYQHQSDVSHLTAVSQSVVQDVMWLHEVVEQVGASDFVSDLVTNLKKISQSRLRVYFFRLDPGDPSTADNLYALVPNPKQLRKVNLDAWRRLINQESFEMFLYSSPQTDEPSGSWNCKVVPHPKRLRSFENHCPNDLDLVLRVRTPQDEKAVPRHDDMDIKIFADRRSANDALAQEEEH</sequence>
<gene>
    <name evidence="1" type="ORF">NW762_009161</name>
</gene>
<dbReference type="OrthoDB" id="6513042at2759"/>
<proteinExistence type="predicted"/>
<accession>A0A9W8VEJ9</accession>
<comment type="caution">
    <text evidence="1">The sequence shown here is derived from an EMBL/GenBank/DDBJ whole genome shotgun (WGS) entry which is preliminary data.</text>
</comment>